<feature type="compositionally biased region" description="Basic and acidic residues" evidence="1">
    <location>
        <begin position="29"/>
        <end position="39"/>
    </location>
</feature>
<keyword evidence="4" id="KW-1185">Reference proteome</keyword>
<gene>
    <name evidence="3" type="ORF">BZM27_54335</name>
</gene>
<evidence type="ECO:0000256" key="1">
    <source>
        <dbReference type="SAM" id="MobiDB-lite"/>
    </source>
</evidence>
<sequence>CGPGGFIGGLRRTQRVTGRKAPCTSSTSRHREQPKRESTGIENAEGYDVTIASTGQVVHVGPDQDFSEALNEAGVEVPTSCCAGLCATCKVRYLEGEVEHNDFIVDDDERKNFSRSASPGR</sequence>
<dbReference type="AlphaFoldDB" id="A0A4R0X5K1"/>
<feature type="non-terminal residue" evidence="3">
    <location>
        <position position="1"/>
    </location>
</feature>
<dbReference type="InterPro" id="IPR012675">
    <property type="entry name" value="Beta-grasp_dom_sf"/>
</dbReference>
<evidence type="ECO:0000313" key="3">
    <source>
        <dbReference type="EMBL" id="TCG01819.1"/>
    </source>
</evidence>
<dbReference type="Gene3D" id="3.10.20.30">
    <property type="match status" value="1"/>
</dbReference>
<protein>
    <recommendedName>
        <fullName evidence="2">2Fe-2S ferredoxin-type domain-containing protein</fullName>
    </recommendedName>
</protein>
<dbReference type="GO" id="GO:0051536">
    <property type="term" value="F:iron-sulfur cluster binding"/>
    <property type="evidence" value="ECO:0007669"/>
    <property type="project" value="InterPro"/>
</dbReference>
<comment type="caution">
    <text evidence="3">The sequence shown here is derived from an EMBL/GenBank/DDBJ whole genome shotgun (WGS) entry which is preliminary data.</text>
</comment>
<dbReference type="Proteomes" id="UP000294200">
    <property type="component" value="Unassembled WGS sequence"/>
</dbReference>
<feature type="region of interest" description="Disordered" evidence="1">
    <location>
        <begin position="1"/>
        <end position="43"/>
    </location>
</feature>
<evidence type="ECO:0000259" key="2">
    <source>
        <dbReference type="Pfam" id="PF00111"/>
    </source>
</evidence>
<dbReference type="Pfam" id="PF00111">
    <property type="entry name" value="Fer2"/>
    <property type="match status" value="1"/>
</dbReference>
<organism evidence="3 4">
    <name type="scientific">Paraburkholderia steynii</name>
    <dbReference type="NCBI Taxonomy" id="1245441"/>
    <lineage>
        <taxon>Bacteria</taxon>
        <taxon>Pseudomonadati</taxon>
        <taxon>Pseudomonadota</taxon>
        <taxon>Betaproteobacteria</taxon>
        <taxon>Burkholderiales</taxon>
        <taxon>Burkholderiaceae</taxon>
        <taxon>Paraburkholderia</taxon>
    </lineage>
</organism>
<name>A0A4R0X5K1_9BURK</name>
<reference evidence="3 4" key="1">
    <citation type="submission" date="2017-02" db="EMBL/GenBank/DDBJ databases">
        <title>Paraburkholderia sophoroidis sp. nov. and Paraburkholderia steynii sp. nov. rhizobial symbionts of the fynbos legume Hypocalyptus sophoroides.</title>
        <authorList>
            <person name="Steenkamp E.T."/>
            <person name="Beukes C.W."/>
            <person name="Van Zyl E."/>
            <person name="Avontuur J."/>
            <person name="Chan W.Y."/>
            <person name="Hassen A."/>
            <person name="Palmer M."/>
            <person name="Mthombeni L."/>
            <person name="Phalane F."/>
            <person name="Sereme K."/>
            <person name="Venter S.N."/>
        </authorList>
    </citation>
    <scope>NUCLEOTIDE SEQUENCE [LARGE SCALE GENOMIC DNA]</scope>
    <source>
        <strain evidence="3 4">HC1.1ba</strain>
    </source>
</reference>
<dbReference type="InterPro" id="IPR001041">
    <property type="entry name" value="2Fe-2S_ferredoxin-type"/>
</dbReference>
<proteinExistence type="predicted"/>
<dbReference type="InterPro" id="IPR036010">
    <property type="entry name" value="2Fe-2S_ferredoxin-like_sf"/>
</dbReference>
<evidence type="ECO:0000313" key="4">
    <source>
        <dbReference type="Proteomes" id="UP000294200"/>
    </source>
</evidence>
<dbReference type="EMBL" id="MWML01000923">
    <property type="protein sequence ID" value="TCG01819.1"/>
    <property type="molecule type" value="Genomic_DNA"/>
</dbReference>
<feature type="domain" description="2Fe-2S ferredoxin-type" evidence="2">
    <location>
        <begin position="49"/>
        <end position="110"/>
    </location>
</feature>
<dbReference type="SUPFAM" id="SSF54292">
    <property type="entry name" value="2Fe-2S ferredoxin-like"/>
    <property type="match status" value="1"/>
</dbReference>
<accession>A0A4R0X5K1</accession>
<dbReference type="CDD" id="cd00207">
    <property type="entry name" value="fer2"/>
    <property type="match status" value="1"/>
</dbReference>